<reference evidence="2" key="1">
    <citation type="submission" date="2016-10" db="EMBL/GenBank/DDBJ databases">
        <authorList>
            <person name="Varghese N."/>
            <person name="Submissions S."/>
        </authorList>
    </citation>
    <scope>NUCLEOTIDE SEQUENCE [LARGE SCALE GENOMIC DNA]</scope>
    <source>
        <strain evidence="2">RD 26</strain>
    </source>
</reference>
<protein>
    <submittedName>
        <fullName evidence="1">Uncharacterized protein</fullName>
    </submittedName>
</protein>
<keyword evidence="2" id="KW-1185">Reference proteome</keyword>
<gene>
    <name evidence="1" type="ORF">SAMN04487937_2812</name>
</gene>
<accession>A0A1I6HQ39</accession>
<dbReference type="AlphaFoldDB" id="A0A1I6HQ39"/>
<organism evidence="1 2">
    <name type="scientific">Halorubrum sodomense</name>
    <dbReference type="NCBI Taxonomy" id="35743"/>
    <lineage>
        <taxon>Archaea</taxon>
        <taxon>Methanobacteriati</taxon>
        <taxon>Methanobacteriota</taxon>
        <taxon>Stenosarchaea group</taxon>
        <taxon>Halobacteria</taxon>
        <taxon>Halobacteriales</taxon>
        <taxon>Haloferacaceae</taxon>
        <taxon>Halorubrum</taxon>
    </lineage>
</organism>
<dbReference type="Proteomes" id="UP000198932">
    <property type="component" value="Unassembled WGS sequence"/>
</dbReference>
<sequence>MLFLANRTNVQARQLHKRLRNQLRSGGYFHTVQLKRSPARAAGPYRIYAETDPRIFLGDTSYPEKEGRLEVGFDINTSAPYEHYRLNWIEPNRNIMVGWHQDHGHDDLGKVHAQVNDGKTVVEHVSATFIDAHPLEVFEKRMEALPDLIKSIEWKDGRPVGLDWP</sequence>
<proteinExistence type="predicted"/>
<name>A0A1I6HQ39_HALSD</name>
<evidence type="ECO:0000313" key="2">
    <source>
        <dbReference type="Proteomes" id="UP000198932"/>
    </source>
</evidence>
<dbReference type="EMBL" id="FOYN01000004">
    <property type="protein sequence ID" value="SFR56611.1"/>
    <property type="molecule type" value="Genomic_DNA"/>
</dbReference>
<evidence type="ECO:0000313" key="1">
    <source>
        <dbReference type="EMBL" id="SFR56611.1"/>
    </source>
</evidence>